<evidence type="ECO:0000256" key="12">
    <source>
        <dbReference type="RuleBase" id="RU003857"/>
    </source>
</evidence>
<evidence type="ECO:0000259" key="15">
    <source>
        <dbReference type="Pfam" id="PF07885"/>
    </source>
</evidence>
<feature type="transmembrane region" description="Helical" evidence="14">
    <location>
        <begin position="39"/>
        <end position="59"/>
    </location>
</feature>
<feature type="region of interest" description="Disordered" evidence="13">
    <location>
        <begin position="1"/>
        <end position="21"/>
    </location>
</feature>
<dbReference type="InterPro" id="IPR003092">
    <property type="entry name" value="2pore_dom_K_chnl_TASK"/>
</dbReference>
<comment type="similarity">
    <text evidence="2 12">Belongs to the two pore domain potassium channel (TC 1.A.1.8) family.</text>
</comment>
<evidence type="ECO:0000256" key="1">
    <source>
        <dbReference type="ARBA" id="ARBA00004141"/>
    </source>
</evidence>
<proteinExistence type="inferred from homology"/>
<feature type="transmembrane region" description="Helical" evidence="14">
    <location>
        <begin position="165"/>
        <end position="194"/>
    </location>
</feature>
<dbReference type="PRINTS" id="PR01333">
    <property type="entry name" value="2POREKCHANEL"/>
</dbReference>
<feature type="transmembrane region" description="Helical" evidence="14">
    <location>
        <begin position="131"/>
        <end position="153"/>
    </location>
</feature>
<protein>
    <recommendedName>
        <fullName evidence="15">Potassium channel domain-containing protein</fullName>
    </recommendedName>
</protein>
<name>A0A9N9XMS4_PHYSR</name>
<evidence type="ECO:0000256" key="10">
    <source>
        <dbReference type="ARBA" id="ARBA00023136"/>
    </source>
</evidence>
<dbReference type="GO" id="GO:0005886">
    <property type="term" value="C:plasma membrane"/>
    <property type="evidence" value="ECO:0007669"/>
    <property type="project" value="TreeGrafter"/>
</dbReference>
<dbReference type="PANTHER" id="PTHR11003">
    <property type="entry name" value="POTASSIUM CHANNEL, SUBFAMILY K"/>
    <property type="match status" value="1"/>
</dbReference>
<feature type="compositionally biased region" description="Polar residues" evidence="13">
    <location>
        <begin position="1"/>
        <end position="13"/>
    </location>
</feature>
<dbReference type="AlphaFoldDB" id="A0A9N9XMS4"/>
<evidence type="ECO:0000313" key="17">
    <source>
        <dbReference type="Proteomes" id="UP001153712"/>
    </source>
</evidence>
<evidence type="ECO:0000256" key="3">
    <source>
        <dbReference type="ARBA" id="ARBA00022448"/>
    </source>
</evidence>
<dbReference type="GO" id="GO:0022841">
    <property type="term" value="F:potassium ion leak channel activity"/>
    <property type="evidence" value="ECO:0007669"/>
    <property type="project" value="TreeGrafter"/>
</dbReference>
<feature type="domain" description="Potassium channel" evidence="15">
    <location>
        <begin position="129"/>
        <end position="186"/>
    </location>
</feature>
<evidence type="ECO:0000256" key="13">
    <source>
        <dbReference type="SAM" id="MobiDB-lite"/>
    </source>
</evidence>
<dbReference type="InterPro" id="IPR013099">
    <property type="entry name" value="K_chnl_dom"/>
</dbReference>
<sequence>MRSMHRANSSKSLRSTKRRPRAKIKDCCRTITAFMFTQIGLGALVFGYTVIGAVGFMHLETPLARNNTTELVEIQSHRLRHSLELYRVALNQNIFDEHNFSIAIDRVLASYQSKVVELIKRGYMESSDGSAWTFPAALMFCLSVITMIGYGNLVPKTGYGKLATVIYALFGIPLYVLFFLNVGDALAGVFRWFYRKLHRCSTQPDENAHHNHKKTIVPSSACVWLMVGYLLAGAATFGPWERWDFLDSVYFCATSLCKIGVGDFVPGANYFSSSTSEGNQTKLVISYVYIFFGLGLVAMCYNLMREEIGERVKNAKEDFDQCVEDTGVRLLGCFRKIRGVVEEDY</sequence>
<keyword evidence="8 14" id="KW-1133">Transmembrane helix</keyword>
<evidence type="ECO:0000256" key="2">
    <source>
        <dbReference type="ARBA" id="ARBA00006666"/>
    </source>
</evidence>
<gene>
    <name evidence="16" type="ORF">PHYEVI_LOCUS4337</name>
</gene>
<comment type="subcellular location">
    <subcellularLocation>
        <location evidence="1">Membrane</location>
        <topology evidence="1">Multi-pass membrane protein</topology>
    </subcellularLocation>
</comment>
<dbReference type="EMBL" id="OU900108">
    <property type="protein sequence ID" value="CAG9857944.1"/>
    <property type="molecule type" value="Genomic_DNA"/>
</dbReference>
<dbReference type="GO" id="GO:0030322">
    <property type="term" value="P:stabilization of membrane potential"/>
    <property type="evidence" value="ECO:0007669"/>
    <property type="project" value="TreeGrafter"/>
</dbReference>
<keyword evidence="17" id="KW-1185">Reference proteome</keyword>
<evidence type="ECO:0000256" key="9">
    <source>
        <dbReference type="ARBA" id="ARBA00023065"/>
    </source>
</evidence>
<evidence type="ECO:0000256" key="6">
    <source>
        <dbReference type="ARBA" id="ARBA00022826"/>
    </source>
</evidence>
<dbReference type="Gene3D" id="1.10.287.70">
    <property type="match status" value="1"/>
</dbReference>
<feature type="domain" description="Potassium channel" evidence="15">
    <location>
        <begin position="227"/>
        <end position="306"/>
    </location>
</feature>
<evidence type="ECO:0000256" key="14">
    <source>
        <dbReference type="SAM" id="Phobius"/>
    </source>
</evidence>
<keyword evidence="10 14" id="KW-0472">Membrane</keyword>
<evidence type="ECO:0000256" key="11">
    <source>
        <dbReference type="ARBA" id="ARBA00023303"/>
    </source>
</evidence>
<dbReference type="InterPro" id="IPR003280">
    <property type="entry name" value="2pore_dom_K_chnl"/>
</dbReference>
<reference evidence="16" key="1">
    <citation type="submission" date="2022-01" db="EMBL/GenBank/DDBJ databases">
        <authorList>
            <person name="King R."/>
        </authorList>
    </citation>
    <scope>NUCLEOTIDE SEQUENCE</scope>
</reference>
<keyword evidence="9 12" id="KW-0406">Ion transport</keyword>
<keyword evidence="5 12" id="KW-0812">Transmembrane</keyword>
<dbReference type="SUPFAM" id="SSF81324">
    <property type="entry name" value="Voltage-gated potassium channels"/>
    <property type="match status" value="2"/>
</dbReference>
<dbReference type="PRINTS" id="PR01095">
    <property type="entry name" value="TASKCHANNEL"/>
</dbReference>
<evidence type="ECO:0000256" key="5">
    <source>
        <dbReference type="ARBA" id="ARBA00022692"/>
    </source>
</evidence>
<feature type="transmembrane region" description="Helical" evidence="14">
    <location>
        <begin position="215"/>
        <end position="237"/>
    </location>
</feature>
<keyword evidence="6" id="KW-0631">Potassium channel</keyword>
<keyword evidence="11 12" id="KW-0407">Ion channel</keyword>
<dbReference type="GO" id="GO:0015271">
    <property type="term" value="F:outward rectifier potassium channel activity"/>
    <property type="evidence" value="ECO:0007669"/>
    <property type="project" value="TreeGrafter"/>
</dbReference>
<keyword evidence="7" id="KW-0630">Potassium</keyword>
<dbReference type="OrthoDB" id="297496at2759"/>
<feature type="transmembrane region" description="Helical" evidence="14">
    <location>
        <begin position="284"/>
        <end position="304"/>
    </location>
</feature>
<dbReference type="Pfam" id="PF07885">
    <property type="entry name" value="Ion_trans_2"/>
    <property type="match status" value="2"/>
</dbReference>
<evidence type="ECO:0000256" key="8">
    <source>
        <dbReference type="ARBA" id="ARBA00022989"/>
    </source>
</evidence>
<dbReference type="Proteomes" id="UP001153712">
    <property type="component" value="Chromosome 15"/>
</dbReference>
<evidence type="ECO:0000256" key="7">
    <source>
        <dbReference type="ARBA" id="ARBA00022958"/>
    </source>
</evidence>
<evidence type="ECO:0000256" key="4">
    <source>
        <dbReference type="ARBA" id="ARBA00022538"/>
    </source>
</evidence>
<dbReference type="PANTHER" id="PTHR11003:SF87">
    <property type="entry name" value="POTASSIUM CHANNEL DOMAIN-CONTAINING PROTEIN"/>
    <property type="match status" value="1"/>
</dbReference>
<keyword evidence="3 12" id="KW-0813">Transport</keyword>
<organism evidence="16 17">
    <name type="scientific">Phyllotreta striolata</name>
    <name type="common">Striped flea beetle</name>
    <name type="synonym">Crioceris striolata</name>
    <dbReference type="NCBI Taxonomy" id="444603"/>
    <lineage>
        <taxon>Eukaryota</taxon>
        <taxon>Metazoa</taxon>
        <taxon>Ecdysozoa</taxon>
        <taxon>Arthropoda</taxon>
        <taxon>Hexapoda</taxon>
        <taxon>Insecta</taxon>
        <taxon>Pterygota</taxon>
        <taxon>Neoptera</taxon>
        <taxon>Endopterygota</taxon>
        <taxon>Coleoptera</taxon>
        <taxon>Polyphaga</taxon>
        <taxon>Cucujiformia</taxon>
        <taxon>Chrysomeloidea</taxon>
        <taxon>Chrysomelidae</taxon>
        <taxon>Galerucinae</taxon>
        <taxon>Alticini</taxon>
        <taxon>Phyllotreta</taxon>
    </lineage>
</organism>
<accession>A0A9N9XMS4</accession>
<keyword evidence="4" id="KW-0633">Potassium transport</keyword>
<evidence type="ECO:0000313" key="16">
    <source>
        <dbReference type="EMBL" id="CAG9857944.1"/>
    </source>
</evidence>